<dbReference type="Gene3D" id="3.30.1220.10">
    <property type="entry name" value="CobW-like, C-terminal domain"/>
    <property type="match status" value="1"/>
</dbReference>
<gene>
    <name evidence="7" type="ORF">RMAR1173_LOCUS1244</name>
    <name evidence="8" type="ORF">RMAR1173_LOCUS1245</name>
</gene>
<evidence type="ECO:0000313" key="8">
    <source>
        <dbReference type="EMBL" id="CAD9662056.1"/>
    </source>
</evidence>
<dbReference type="InterPro" id="IPR051927">
    <property type="entry name" value="Zn_Chap_cDPG_Synth"/>
</dbReference>
<evidence type="ECO:0000256" key="4">
    <source>
        <dbReference type="ARBA" id="ARBA00034320"/>
    </source>
</evidence>
<protein>
    <recommendedName>
        <fullName evidence="6">CobW C-terminal domain-containing protein</fullName>
    </recommendedName>
</protein>
<evidence type="ECO:0000256" key="1">
    <source>
        <dbReference type="ARBA" id="ARBA00022741"/>
    </source>
</evidence>
<dbReference type="AlphaFoldDB" id="A0A6U0X1T9"/>
<evidence type="ECO:0000313" key="7">
    <source>
        <dbReference type="EMBL" id="CAD9662054.1"/>
    </source>
</evidence>
<dbReference type="SUPFAM" id="SSF52540">
    <property type="entry name" value="P-loop containing nucleoside triphosphate hydrolases"/>
    <property type="match status" value="1"/>
</dbReference>
<keyword evidence="3" id="KW-0143">Chaperone</keyword>
<feature type="domain" description="CobW C-terminal" evidence="6">
    <location>
        <begin position="282"/>
        <end position="431"/>
    </location>
</feature>
<dbReference type="Gene3D" id="3.40.50.300">
    <property type="entry name" value="P-loop containing nucleotide triphosphate hydrolases"/>
    <property type="match status" value="1"/>
</dbReference>
<organism evidence="7">
    <name type="scientific">Rhizochromulina marina</name>
    <dbReference type="NCBI Taxonomy" id="1034831"/>
    <lineage>
        <taxon>Eukaryota</taxon>
        <taxon>Sar</taxon>
        <taxon>Stramenopiles</taxon>
        <taxon>Ochrophyta</taxon>
        <taxon>Dictyochophyceae</taxon>
        <taxon>Rhizochromulinales</taxon>
        <taxon>Rhizochromulina</taxon>
    </lineage>
</organism>
<comment type="similarity">
    <text evidence="4">Belongs to the SIMIBI class G3E GTPase family. ZNG1 subfamily.</text>
</comment>
<reference evidence="7" key="1">
    <citation type="submission" date="2021-01" db="EMBL/GenBank/DDBJ databases">
        <authorList>
            <person name="Corre E."/>
            <person name="Pelletier E."/>
            <person name="Niang G."/>
            <person name="Scheremetjew M."/>
            <person name="Finn R."/>
            <person name="Kale V."/>
            <person name="Holt S."/>
            <person name="Cochrane G."/>
            <person name="Meng A."/>
            <person name="Brown T."/>
            <person name="Cohen L."/>
        </authorList>
    </citation>
    <scope>NUCLEOTIDE SEQUENCE</scope>
    <source>
        <strain evidence="7">CCMP1243</strain>
    </source>
</reference>
<evidence type="ECO:0000256" key="5">
    <source>
        <dbReference type="ARBA" id="ARBA00049117"/>
    </source>
</evidence>
<dbReference type="GO" id="GO:0016787">
    <property type="term" value="F:hydrolase activity"/>
    <property type="evidence" value="ECO:0007669"/>
    <property type="project" value="UniProtKB-KW"/>
</dbReference>
<dbReference type="GO" id="GO:0000166">
    <property type="term" value="F:nucleotide binding"/>
    <property type="evidence" value="ECO:0007669"/>
    <property type="project" value="UniProtKB-KW"/>
</dbReference>
<dbReference type="CDD" id="cd03112">
    <property type="entry name" value="CobW-like"/>
    <property type="match status" value="1"/>
</dbReference>
<evidence type="ECO:0000259" key="6">
    <source>
        <dbReference type="SMART" id="SM00833"/>
    </source>
</evidence>
<dbReference type="Pfam" id="PF07683">
    <property type="entry name" value="CobW_C"/>
    <property type="match status" value="1"/>
</dbReference>
<keyword evidence="2" id="KW-0378">Hydrolase</keyword>
<evidence type="ECO:0000256" key="3">
    <source>
        <dbReference type="ARBA" id="ARBA00023186"/>
    </source>
</evidence>
<name>A0A6U0X1T9_9STRA</name>
<dbReference type="InterPro" id="IPR036627">
    <property type="entry name" value="CobW-likC_sf"/>
</dbReference>
<comment type="catalytic activity">
    <reaction evidence="5">
        <text>GTP + H2O = GDP + phosphate + H(+)</text>
        <dbReference type="Rhea" id="RHEA:19669"/>
        <dbReference type="ChEBI" id="CHEBI:15377"/>
        <dbReference type="ChEBI" id="CHEBI:15378"/>
        <dbReference type="ChEBI" id="CHEBI:37565"/>
        <dbReference type="ChEBI" id="CHEBI:43474"/>
        <dbReference type="ChEBI" id="CHEBI:58189"/>
    </reaction>
    <physiologicalReaction direction="left-to-right" evidence="5">
        <dbReference type="Rhea" id="RHEA:19670"/>
    </physiologicalReaction>
</comment>
<dbReference type="PANTHER" id="PTHR43603:SF1">
    <property type="entry name" value="ZINC-REGULATED GTPASE METALLOPROTEIN ACTIVATOR 1"/>
    <property type="match status" value="1"/>
</dbReference>
<dbReference type="SMART" id="SM00833">
    <property type="entry name" value="CobW_C"/>
    <property type="match status" value="1"/>
</dbReference>
<keyword evidence="1" id="KW-0547">Nucleotide-binding</keyword>
<dbReference type="Pfam" id="PF02492">
    <property type="entry name" value="cobW"/>
    <property type="match status" value="1"/>
</dbReference>
<dbReference type="EMBL" id="HBHJ01001954">
    <property type="protein sequence ID" value="CAD9662056.1"/>
    <property type="molecule type" value="Transcribed_RNA"/>
</dbReference>
<dbReference type="InterPro" id="IPR027417">
    <property type="entry name" value="P-loop_NTPase"/>
</dbReference>
<dbReference type="EMBL" id="HBHJ01001953">
    <property type="protein sequence ID" value="CAD9662054.1"/>
    <property type="molecule type" value="Transcribed_RNA"/>
</dbReference>
<sequence>MPTEIMAGIAEAKEAAGPAASGAPEGSGRLLPVTVLSGFLGAGKSTLLHHILTNKKGLRVAVIVNDMASVNIDAKNAAHVVSAEEKLVEMSNGCICCTLRGDLLQHVAELARADPPYDYLLIESTGISEPLPVAQTFTFEAGDGVSLTKLAKLDCLVTVVDCAVLLEVLSSVETLADVGQAAGPQDKRCLCNLMVDQLEWANVILLNKMDLVPDAASKAKLEALVRKMNPEAKLLCCEKSVVELEEILGTGLFDMDKAATSAGWIKELESPGHMPETEEFGISSIVYKARKPFHPVRLERILRGFGQLDLSTPASPGAAATAAEGASKAEGSGKPFFGVIRSKGEIWLATAHSYRLDWQSSGRRFDLNPTSPFAAALPTAAWDNDQVPTEVREKMRGFMRDYPHGDRATELVCIGVDIDKAAITAAFDDALLTDEEMATFPDGWTAMQDPFFGEAGKQRFFYVDANTVKRIMGMH</sequence>
<dbReference type="InterPro" id="IPR011629">
    <property type="entry name" value="CobW-like_C"/>
</dbReference>
<evidence type="ECO:0000256" key="2">
    <source>
        <dbReference type="ARBA" id="ARBA00022801"/>
    </source>
</evidence>
<proteinExistence type="inferred from homology"/>
<dbReference type="PANTHER" id="PTHR43603">
    <property type="entry name" value="COBW DOMAIN-CONTAINING PROTEIN DDB_G0274527"/>
    <property type="match status" value="1"/>
</dbReference>
<accession>A0A6U0X1T9</accession>
<dbReference type="InterPro" id="IPR003495">
    <property type="entry name" value="CobW/HypB/UreG_nucleotide-bd"/>
</dbReference>